<evidence type="ECO:0000256" key="1">
    <source>
        <dbReference type="ARBA" id="ARBA00004370"/>
    </source>
</evidence>
<dbReference type="GO" id="GO:0004867">
    <property type="term" value="F:serine-type endopeptidase inhibitor activity"/>
    <property type="evidence" value="ECO:0007669"/>
    <property type="project" value="InterPro"/>
</dbReference>
<dbReference type="KEGG" id="pki:111838886"/>
<keyword evidence="5 9" id="KW-0472">Membrane</keyword>
<comment type="subcellular location">
    <subcellularLocation>
        <location evidence="1">Membrane</location>
    </subcellularLocation>
</comment>
<evidence type="ECO:0000256" key="5">
    <source>
        <dbReference type="ARBA" id="ARBA00023136"/>
    </source>
</evidence>
<dbReference type="SMART" id="SM00192">
    <property type="entry name" value="LDLa"/>
    <property type="match status" value="1"/>
</dbReference>
<dbReference type="InterPro" id="IPR023415">
    <property type="entry name" value="LDLR_class-A_CS"/>
</dbReference>
<dbReference type="PROSITE" id="PS01209">
    <property type="entry name" value="LDLRA_1"/>
    <property type="match status" value="1"/>
</dbReference>
<proteinExistence type="predicted"/>
<dbReference type="PROSITE" id="PS50279">
    <property type="entry name" value="BPTI_KUNITZ_2"/>
    <property type="match status" value="2"/>
</dbReference>
<feature type="domain" description="MANSC" evidence="12">
    <location>
        <begin position="37"/>
        <end position="118"/>
    </location>
</feature>
<dbReference type="Pfam" id="PF22352">
    <property type="entry name" value="K319L-like_PKD"/>
    <property type="match status" value="1"/>
</dbReference>
<dbReference type="SUPFAM" id="SSF57362">
    <property type="entry name" value="BPTI-like"/>
    <property type="match status" value="2"/>
</dbReference>
<dbReference type="PROSITE" id="PS50068">
    <property type="entry name" value="LDLRA_2"/>
    <property type="match status" value="1"/>
</dbReference>
<dbReference type="CDD" id="cd22624">
    <property type="entry name" value="Kunitz_HAI1_2-like"/>
    <property type="match status" value="1"/>
</dbReference>
<keyword evidence="3 10" id="KW-0732">Signal</keyword>
<evidence type="ECO:0000256" key="2">
    <source>
        <dbReference type="ARBA" id="ARBA00022692"/>
    </source>
</evidence>
<dbReference type="SUPFAM" id="SSF57424">
    <property type="entry name" value="LDL receptor-like module"/>
    <property type="match status" value="1"/>
</dbReference>
<evidence type="ECO:0000256" key="8">
    <source>
        <dbReference type="PROSITE-ProRule" id="PRU00124"/>
    </source>
</evidence>
<dbReference type="InterPro" id="IPR013980">
    <property type="entry name" value="MANSC_dom"/>
</dbReference>
<evidence type="ECO:0000259" key="11">
    <source>
        <dbReference type="PROSITE" id="PS50279"/>
    </source>
</evidence>
<dbReference type="CDD" id="cd00146">
    <property type="entry name" value="PKD"/>
    <property type="match status" value="1"/>
</dbReference>
<evidence type="ECO:0000259" key="12">
    <source>
        <dbReference type="PROSITE" id="PS50986"/>
    </source>
</evidence>
<dbReference type="Pfam" id="PF07502">
    <property type="entry name" value="MANEC"/>
    <property type="match status" value="1"/>
</dbReference>
<evidence type="ECO:0000256" key="10">
    <source>
        <dbReference type="SAM" id="SignalP"/>
    </source>
</evidence>
<dbReference type="GO" id="GO:0008544">
    <property type="term" value="P:epidermis development"/>
    <property type="evidence" value="ECO:0007669"/>
    <property type="project" value="Ensembl"/>
</dbReference>
<dbReference type="GO" id="GO:0016485">
    <property type="term" value="P:protein processing"/>
    <property type="evidence" value="ECO:0007669"/>
    <property type="project" value="Ensembl"/>
</dbReference>
<reference evidence="13" key="1">
    <citation type="submission" date="2025-05" db="UniProtKB">
        <authorList>
            <consortium name="Ensembl"/>
        </authorList>
    </citation>
    <scope>IDENTIFICATION</scope>
</reference>
<dbReference type="GeneTree" id="ENSGT00940000164935"/>
<dbReference type="STRING" id="1676925.ENSPKIP00000018517"/>
<dbReference type="PROSITE" id="PS50986">
    <property type="entry name" value="MANSC"/>
    <property type="match status" value="1"/>
</dbReference>
<dbReference type="PROSITE" id="PS00280">
    <property type="entry name" value="BPTI_KUNITZ_1"/>
    <property type="match status" value="2"/>
</dbReference>
<dbReference type="AlphaFoldDB" id="A0A3B3RJM0"/>
<dbReference type="SMART" id="SM00765">
    <property type="entry name" value="MANEC"/>
    <property type="match status" value="1"/>
</dbReference>
<dbReference type="InterPro" id="IPR020901">
    <property type="entry name" value="Prtase_inh_Kunz-CS"/>
</dbReference>
<keyword evidence="2 9" id="KW-0812">Transmembrane</keyword>
<dbReference type="GO" id="GO:0030199">
    <property type="term" value="P:collagen fibril organization"/>
    <property type="evidence" value="ECO:0007669"/>
    <property type="project" value="Ensembl"/>
</dbReference>
<dbReference type="CDD" id="cd22623">
    <property type="entry name" value="Kunitz_HAI1_1-like"/>
    <property type="match status" value="1"/>
</dbReference>
<evidence type="ECO:0000256" key="6">
    <source>
        <dbReference type="ARBA" id="ARBA00023157"/>
    </source>
</evidence>
<dbReference type="PRINTS" id="PR00759">
    <property type="entry name" value="BASICPTASE"/>
</dbReference>
<dbReference type="CDD" id="cd00112">
    <property type="entry name" value="LDLa"/>
    <property type="match status" value="1"/>
</dbReference>
<dbReference type="Gene3D" id="4.10.400.10">
    <property type="entry name" value="Low-density Lipoprotein Receptor"/>
    <property type="match status" value="1"/>
</dbReference>
<dbReference type="InterPro" id="IPR036055">
    <property type="entry name" value="LDL_receptor-like_sf"/>
</dbReference>
<feature type="transmembrane region" description="Helical" evidence="9">
    <location>
        <begin position="441"/>
        <end position="465"/>
    </location>
</feature>
<feature type="signal peptide" evidence="10">
    <location>
        <begin position="1"/>
        <end position="23"/>
    </location>
</feature>
<dbReference type="Gene3D" id="2.60.40.10">
    <property type="entry name" value="Immunoglobulins"/>
    <property type="match status" value="1"/>
</dbReference>
<dbReference type="GO" id="GO:0002009">
    <property type="term" value="P:morphogenesis of an epithelium"/>
    <property type="evidence" value="ECO:0007669"/>
    <property type="project" value="Ensembl"/>
</dbReference>
<dbReference type="Ensembl" id="ENSPKIT00000035469.1">
    <property type="protein sequence ID" value="ENSPKIP00000018639.1"/>
    <property type="gene ID" value="ENSPKIG00000004055.1"/>
</dbReference>
<dbReference type="InterPro" id="IPR002223">
    <property type="entry name" value="Kunitz_BPTI"/>
</dbReference>
<dbReference type="GO" id="GO:0030593">
    <property type="term" value="P:neutrophil chemotaxis"/>
    <property type="evidence" value="ECO:0007669"/>
    <property type="project" value="Ensembl"/>
</dbReference>
<keyword evidence="6 8" id="KW-1015">Disulfide bond</keyword>
<evidence type="ECO:0000256" key="3">
    <source>
        <dbReference type="ARBA" id="ARBA00022729"/>
    </source>
</evidence>
<dbReference type="GO" id="GO:0005886">
    <property type="term" value="C:plasma membrane"/>
    <property type="evidence" value="ECO:0007669"/>
    <property type="project" value="TreeGrafter"/>
</dbReference>
<dbReference type="InterPro" id="IPR011106">
    <property type="entry name" value="MANSC_N"/>
</dbReference>
<keyword evidence="7" id="KW-0325">Glycoprotein</keyword>
<dbReference type="GeneID" id="111838886"/>
<evidence type="ECO:0000313" key="14">
    <source>
        <dbReference type="Proteomes" id="UP000261540"/>
    </source>
</evidence>
<feature type="chain" id="PRO_5044589315" evidence="10">
    <location>
        <begin position="24"/>
        <end position="504"/>
    </location>
</feature>
<dbReference type="SUPFAM" id="SSF49299">
    <property type="entry name" value="PKD domain"/>
    <property type="match status" value="1"/>
</dbReference>
<dbReference type="Gene3D" id="4.10.410.10">
    <property type="entry name" value="Pancreatic trypsin inhibitor Kunitz domain"/>
    <property type="match status" value="2"/>
</dbReference>
<dbReference type="OrthoDB" id="2019384at2759"/>
<evidence type="ECO:0000256" key="7">
    <source>
        <dbReference type="ARBA" id="ARBA00023180"/>
    </source>
</evidence>
<dbReference type="FunFam" id="4.10.410.10:FF:000017">
    <property type="entry name" value="papilin isoform X2"/>
    <property type="match status" value="1"/>
</dbReference>
<dbReference type="SMART" id="SM00131">
    <property type="entry name" value="KU"/>
    <property type="match status" value="2"/>
</dbReference>
<evidence type="ECO:0000256" key="4">
    <source>
        <dbReference type="ARBA" id="ARBA00022989"/>
    </source>
</evidence>
<sequence>MISSQVWLLWSVLLLLRSPSLRADTFGEQCLDNFQRGEEDFVLDTDLSVKEGATFIASPTVTGAKDCVRSCCKDPRCNLALMEDEADEGMIKACFLFDCVYKQTYVCKMARKKGFSNYILKTVFDEYLKGPSGSQQDRPPIARVGPDKVVQPDEDVLLQGIESMDDHRIETYEWTLISGDSSMVMEKKLPDQVMVSNLSSGVYKFQLMVTDSAGQSSKAVVTVLVLTKAQSENHCLVPKKVGPCRGSFPRWHYNAASERCEQFVFGGCKGNNNNYVSKNECEDACKSAVSTHSSRGVLRPSSKGEVCGSPCRPDQFTCSNGCCLDKGQECDKETQCSDGSDEASCDNLEKNFEILLHIPIDEVKVRCTEPPKTGPCRSSLTLWYYDPLTRKCFRFNYGGCDGNNNRFEVEETCMNTCQVVSEKDVYARGTFEYQEAQTTQAAGIAIAVLLGVAILILLSILGYCVMKGKREQAPRHQRVAVNGTHTLATEDMERLVYNTTTKPI</sequence>
<name>A0A3B3RJM0_9TELE</name>
<evidence type="ECO:0000256" key="9">
    <source>
        <dbReference type="SAM" id="Phobius"/>
    </source>
</evidence>
<dbReference type="Pfam" id="PF00014">
    <property type="entry name" value="Kunitz_BPTI"/>
    <property type="match status" value="2"/>
</dbReference>
<dbReference type="PANTHER" id="PTHR46750:SF1">
    <property type="entry name" value="KUNITZ-TYPE PROTEASE INHIBITOR 1"/>
    <property type="match status" value="1"/>
</dbReference>
<dbReference type="PANTHER" id="PTHR46750">
    <property type="entry name" value="KUNITZ-TYPE PROTEASE INHIBITOR 1"/>
    <property type="match status" value="1"/>
</dbReference>
<dbReference type="FunFam" id="2.60.40.10:FF:000061">
    <property type="entry name" value="Dyslexia-associated protein KIAA0319 homolog"/>
    <property type="match status" value="1"/>
</dbReference>
<organism evidence="13 14">
    <name type="scientific">Paramormyrops kingsleyae</name>
    <dbReference type="NCBI Taxonomy" id="1676925"/>
    <lineage>
        <taxon>Eukaryota</taxon>
        <taxon>Metazoa</taxon>
        <taxon>Chordata</taxon>
        <taxon>Craniata</taxon>
        <taxon>Vertebrata</taxon>
        <taxon>Euteleostomi</taxon>
        <taxon>Actinopterygii</taxon>
        <taxon>Neopterygii</taxon>
        <taxon>Teleostei</taxon>
        <taxon>Osteoglossocephala</taxon>
        <taxon>Osteoglossomorpha</taxon>
        <taxon>Osteoglossiformes</taxon>
        <taxon>Mormyridae</taxon>
        <taxon>Paramormyrops</taxon>
    </lineage>
</organism>
<feature type="disulfide bond" evidence="8">
    <location>
        <begin position="318"/>
        <end position="336"/>
    </location>
</feature>
<feature type="domain" description="BPTI/Kunitz inhibitor" evidence="11">
    <location>
        <begin position="367"/>
        <end position="417"/>
    </location>
</feature>
<dbReference type="Pfam" id="PF00057">
    <property type="entry name" value="Ldl_recept_a"/>
    <property type="match status" value="1"/>
</dbReference>
<accession>A0A3B3RJM0</accession>
<evidence type="ECO:0000313" key="13">
    <source>
        <dbReference type="Ensembl" id="ENSPKIP00000018639.1"/>
    </source>
</evidence>
<feature type="disulfide bond" evidence="8">
    <location>
        <begin position="330"/>
        <end position="345"/>
    </location>
</feature>
<dbReference type="FunFam" id="4.10.410.10:FF:000006">
    <property type="entry name" value="Serine peptidase inhibitor, Kunitz type 1"/>
    <property type="match status" value="1"/>
</dbReference>
<dbReference type="GO" id="GO:0050727">
    <property type="term" value="P:regulation of inflammatory response"/>
    <property type="evidence" value="ECO:0007669"/>
    <property type="project" value="Ensembl"/>
</dbReference>
<dbReference type="InterPro" id="IPR002172">
    <property type="entry name" value="LDrepeatLR_classA_rpt"/>
</dbReference>
<dbReference type="InterPro" id="IPR035986">
    <property type="entry name" value="PKD_dom_sf"/>
</dbReference>
<feature type="domain" description="BPTI/Kunitz inhibitor" evidence="11">
    <location>
        <begin position="235"/>
        <end position="285"/>
    </location>
</feature>
<dbReference type="InterPro" id="IPR013783">
    <property type="entry name" value="Ig-like_fold"/>
</dbReference>
<keyword evidence="4 9" id="KW-1133">Transmembrane helix</keyword>
<dbReference type="InterPro" id="IPR036880">
    <property type="entry name" value="Kunitz_BPTI_sf"/>
</dbReference>
<dbReference type="Proteomes" id="UP000261540">
    <property type="component" value="Unplaced"/>
</dbReference>
<dbReference type="CTD" id="406426"/>
<dbReference type="GO" id="GO:0008283">
    <property type="term" value="P:cell population proliferation"/>
    <property type="evidence" value="ECO:0007669"/>
    <property type="project" value="Ensembl"/>
</dbReference>
<dbReference type="RefSeq" id="XP_023658081.1">
    <property type="nucleotide sequence ID" value="XM_023802313.2"/>
</dbReference>
<feature type="disulfide bond" evidence="8">
    <location>
        <begin position="311"/>
        <end position="323"/>
    </location>
</feature>
<dbReference type="Ensembl" id="ENSPKIT00000042872.1">
    <property type="protein sequence ID" value="ENSPKIP00000018517.1"/>
    <property type="gene ID" value="ENSPKIG00000004055.1"/>
</dbReference>
<keyword evidence="14" id="KW-1185">Reference proteome</keyword>
<protein>
    <submittedName>
        <fullName evidence="13">Serine peptidase inhibitor, Kunitz type 1 a</fullName>
    </submittedName>
</protein>